<reference evidence="2" key="1">
    <citation type="journal article" date="2013" name="Nature">
        <title>Draft genome of the wheat A-genome progenitor Triticum urartu.</title>
        <authorList>
            <person name="Ling H.Q."/>
            <person name="Zhao S."/>
            <person name="Liu D."/>
            <person name="Wang J."/>
            <person name="Sun H."/>
            <person name="Zhang C."/>
            <person name="Fan H."/>
            <person name="Li D."/>
            <person name="Dong L."/>
            <person name="Tao Y."/>
            <person name="Gao C."/>
            <person name="Wu H."/>
            <person name="Li Y."/>
            <person name="Cui Y."/>
            <person name="Guo X."/>
            <person name="Zheng S."/>
            <person name="Wang B."/>
            <person name="Yu K."/>
            <person name="Liang Q."/>
            <person name="Yang W."/>
            <person name="Lou X."/>
            <person name="Chen J."/>
            <person name="Feng M."/>
            <person name="Jian J."/>
            <person name="Zhang X."/>
            <person name="Luo G."/>
            <person name="Jiang Y."/>
            <person name="Liu J."/>
            <person name="Wang Z."/>
            <person name="Sha Y."/>
            <person name="Zhang B."/>
            <person name="Wu H."/>
            <person name="Tang D."/>
            <person name="Shen Q."/>
            <person name="Xue P."/>
            <person name="Zou S."/>
            <person name="Wang X."/>
            <person name="Liu X."/>
            <person name="Wang F."/>
            <person name="Yang Y."/>
            <person name="An X."/>
            <person name="Dong Z."/>
            <person name="Zhang K."/>
            <person name="Zhang X."/>
            <person name="Luo M.C."/>
            <person name="Dvorak J."/>
            <person name="Tong Y."/>
            <person name="Wang J."/>
            <person name="Yang H."/>
            <person name="Li Z."/>
            <person name="Wang D."/>
            <person name="Zhang A."/>
            <person name="Wang J."/>
        </authorList>
    </citation>
    <scope>NUCLEOTIDE SEQUENCE</scope>
    <source>
        <strain evidence="2">cv. G1812</strain>
    </source>
</reference>
<reference evidence="1" key="3">
    <citation type="submission" date="2022-06" db="UniProtKB">
        <authorList>
            <consortium name="EnsemblPlants"/>
        </authorList>
    </citation>
    <scope>IDENTIFICATION</scope>
</reference>
<evidence type="ECO:0000313" key="1">
    <source>
        <dbReference type="EnsemblPlants" id="TuG1812G0500001552.01.T01.cds393531"/>
    </source>
</evidence>
<dbReference type="Proteomes" id="UP000015106">
    <property type="component" value="Chromosome 5"/>
</dbReference>
<evidence type="ECO:0000313" key="2">
    <source>
        <dbReference type="Proteomes" id="UP000015106"/>
    </source>
</evidence>
<sequence length="56" mass="6288">MVKKGITSIVQVRVQWSSLSLDSATWDDYTVLRHRYPTAPCWDDVASARGGEHVTP</sequence>
<dbReference type="EnsemblPlants" id="TuG1812G0500001552.01.T01">
    <property type="protein sequence ID" value="TuG1812G0500001552.01.T01.cds393531"/>
    <property type="gene ID" value="TuG1812G0500001552.01"/>
</dbReference>
<keyword evidence="2" id="KW-1185">Reference proteome</keyword>
<dbReference type="Gramene" id="TuG1812G0500001552.01.T01">
    <property type="protein sequence ID" value="TuG1812G0500001552.01.T01.cds393531"/>
    <property type="gene ID" value="TuG1812G0500001552.01"/>
</dbReference>
<name>A0A8R7QCM1_TRIUA</name>
<dbReference type="AlphaFoldDB" id="A0A8R7QCM1"/>
<protein>
    <submittedName>
        <fullName evidence="1">Uncharacterized protein</fullName>
    </submittedName>
</protein>
<reference evidence="1" key="2">
    <citation type="submission" date="2018-03" db="EMBL/GenBank/DDBJ databases">
        <title>The Triticum urartu genome reveals the dynamic nature of wheat genome evolution.</title>
        <authorList>
            <person name="Ling H."/>
            <person name="Ma B."/>
            <person name="Shi X."/>
            <person name="Liu H."/>
            <person name="Dong L."/>
            <person name="Sun H."/>
            <person name="Cao Y."/>
            <person name="Gao Q."/>
            <person name="Zheng S."/>
            <person name="Li Y."/>
            <person name="Yu Y."/>
            <person name="Du H."/>
            <person name="Qi M."/>
            <person name="Li Y."/>
            <person name="Yu H."/>
            <person name="Cui Y."/>
            <person name="Wang N."/>
            <person name="Chen C."/>
            <person name="Wu H."/>
            <person name="Zhao Y."/>
            <person name="Zhang J."/>
            <person name="Li Y."/>
            <person name="Zhou W."/>
            <person name="Zhang B."/>
            <person name="Hu W."/>
            <person name="Eijk M."/>
            <person name="Tang J."/>
            <person name="Witsenboer H."/>
            <person name="Zhao S."/>
            <person name="Li Z."/>
            <person name="Zhang A."/>
            <person name="Wang D."/>
            <person name="Liang C."/>
        </authorList>
    </citation>
    <scope>NUCLEOTIDE SEQUENCE [LARGE SCALE GENOMIC DNA]</scope>
    <source>
        <strain evidence="1">cv. G1812</strain>
    </source>
</reference>
<accession>A0A8R7QCM1</accession>
<organism evidence="1 2">
    <name type="scientific">Triticum urartu</name>
    <name type="common">Red wild einkorn</name>
    <name type="synonym">Crithodium urartu</name>
    <dbReference type="NCBI Taxonomy" id="4572"/>
    <lineage>
        <taxon>Eukaryota</taxon>
        <taxon>Viridiplantae</taxon>
        <taxon>Streptophyta</taxon>
        <taxon>Embryophyta</taxon>
        <taxon>Tracheophyta</taxon>
        <taxon>Spermatophyta</taxon>
        <taxon>Magnoliopsida</taxon>
        <taxon>Liliopsida</taxon>
        <taxon>Poales</taxon>
        <taxon>Poaceae</taxon>
        <taxon>BOP clade</taxon>
        <taxon>Pooideae</taxon>
        <taxon>Triticodae</taxon>
        <taxon>Triticeae</taxon>
        <taxon>Triticinae</taxon>
        <taxon>Triticum</taxon>
    </lineage>
</organism>
<proteinExistence type="predicted"/>